<protein>
    <submittedName>
        <fullName evidence="2">Uncharacterized protein</fullName>
    </submittedName>
</protein>
<dbReference type="RefSeq" id="XP_033385961.1">
    <property type="nucleotide sequence ID" value="XM_033521309.1"/>
</dbReference>
<proteinExistence type="predicted"/>
<evidence type="ECO:0000313" key="3">
    <source>
        <dbReference type="Proteomes" id="UP000799778"/>
    </source>
</evidence>
<feature type="transmembrane region" description="Helical" evidence="1">
    <location>
        <begin position="28"/>
        <end position="47"/>
    </location>
</feature>
<dbReference type="AlphaFoldDB" id="A0A6A5XWT9"/>
<keyword evidence="1" id="KW-1133">Transmembrane helix</keyword>
<dbReference type="Proteomes" id="UP000799778">
    <property type="component" value="Unassembled WGS sequence"/>
</dbReference>
<keyword evidence="3" id="KW-1185">Reference proteome</keyword>
<accession>A0A6A5XWT9</accession>
<keyword evidence="1" id="KW-0812">Transmembrane</keyword>
<reference evidence="2" key="1">
    <citation type="journal article" date="2020" name="Stud. Mycol.">
        <title>101 Dothideomycetes genomes: a test case for predicting lifestyles and emergence of pathogens.</title>
        <authorList>
            <person name="Haridas S."/>
            <person name="Albert R."/>
            <person name="Binder M."/>
            <person name="Bloem J."/>
            <person name="Labutti K."/>
            <person name="Salamov A."/>
            <person name="Andreopoulos B."/>
            <person name="Baker S."/>
            <person name="Barry K."/>
            <person name="Bills G."/>
            <person name="Bluhm B."/>
            <person name="Cannon C."/>
            <person name="Castanera R."/>
            <person name="Culley D."/>
            <person name="Daum C."/>
            <person name="Ezra D."/>
            <person name="Gonzalez J."/>
            <person name="Henrissat B."/>
            <person name="Kuo A."/>
            <person name="Liang C."/>
            <person name="Lipzen A."/>
            <person name="Lutzoni F."/>
            <person name="Magnuson J."/>
            <person name="Mondo S."/>
            <person name="Nolan M."/>
            <person name="Ohm R."/>
            <person name="Pangilinan J."/>
            <person name="Park H.-J."/>
            <person name="Ramirez L."/>
            <person name="Alfaro M."/>
            <person name="Sun H."/>
            <person name="Tritt A."/>
            <person name="Yoshinaga Y."/>
            <person name="Zwiers L.-H."/>
            <person name="Turgeon B."/>
            <person name="Goodwin S."/>
            <person name="Spatafora J."/>
            <person name="Crous P."/>
            <person name="Grigoriev I."/>
        </authorList>
    </citation>
    <scope>NUCLEOTIDE SEQUENCE</scope>
    <source>
        <strain evidence="2">CBS 175.79</strain>
    </source>
</reference>
<name>A0A6A5XWT9_9PLEO</name>
<dbReference type="GeneID" id="54278706"/>
<keyword evidence="1" id="KW-0472">Membrane</keyword>
<evidence type="ECO:0000256" key="1">
    <source>
        <dbReference type="SAM" id="Phobius"/>
    </source>
</evidence>
<dbReference type="EMBL" id="ML978068">
    <property type="protein sequence ID" value="KAF2017622.1"/>
    <property type="molecule type" value="Genomic_DNA"/>
</dbReference>
<evidence type="ECO:0000313" key="2">
    <source>
        <dbReference type="EMBL" id="KAF2017622.1"/>
    </source>
</evidence>
<organism evidence="2 3">
    <name type="scientific">Aaosphaeria arxii CBS 175.79</name>
    <dbReference type="NCBI Taxonomy" id="1450172"/>
    <lineage>
        <taxon>Eukaryota</taxon>
        <taxon>Fungi</taxon>
        <taxon>Dikarya</taxon>
        <taxon>Ascomycota</taxon>
        <taxon>Pezizomycotina</taxon>
        <taxon>Dothideomycetes</taxon>
        <taxon>Pleosporomycetidae</taxon>
        <taxon>Pleosporales</taxon>
        <taxon>Pleosporales incertae sedis</taxon>
        <taxon>Aaosphaeria</taxon>
    </lineage>
</organism>
<sequence>MDGQTTTTTWLSRARSATFESRFGHLRAHFFCQFLFANSIFSLIALLSVQHRFQNASICSTRPCYIGDRSKCMHRHVYYFPIYVYSRHYAPRLNEGYM</sequence>
<gene>
    <name evidence="2" type="ORF">BU24DRAFT_154392</name>
</gene>